<comment type="caution">
    <text evidence="2">The sequence shown here is derived from an EMBL/GenBank/DDBJ whole genome shotgun (WGS) entry which is preliminary data.</text>
</comment>
<feature type="compositionally biased region" description="Polar residues" evidence="1">
    <location>
        <begin position="95"/>
        <end position="104"/>
    </location>
</feature>
<dbReference type="AlphaFoldDB" id="A0AAV7PT26"/>
<feature type="region of interest" description="Disordered" evidence="1">
    <location>
        <begin position="32"/>
        <end position="131"/>
    </location>
</feature>
<dbReference type="EMBL" id="JANPWB010000011">
    <property type="protein sequence ID" value="KAJ1131311.1"/>
    <property type="molecule type" value="Genomic_DNA"/>
</dbReference>
<sequence>MRSPPSSNATDGRAVTVPKRKGCWLRRLSRVDGGARGRVTLNRGPPRQWRRRWSDRRQCPGSRRATVRSSEAPTTLPLLPGVGERPPNPTKRAARTTTGQQQPRCSPGVLGSGSRVAGEVQCRRKGLSPAQVKWLRSPWKMKETPYRHDGTDEKIADWL</sequence>
<evidence type="ECO:0000313" key="2">
    <source>
        <dbReference type="EMBL" id="KAJ1131311.1"/>
    </source>
</evidence>
<evidence type="ECO:0000256" key="1">
    <source>
        <dbReference type="SAM" id="MobiDB-lite"/>
    </source>
</evidence>
<protein>
    <submittedName>
        <fullName evidence="2">Uncharacterized protein</fullName>
    </submittedName>
</protein>
<dbReference type="Proteomes" id="UP001066276">
    <property type="component" value="Chromosome 7"/>
</dbReference>
<accession>A0AAV7PT26</accession>
<name>A0AAV7PT26_PLEWA</name>
<gene>
    <name evidence="2" type="ORF">NDU88_009649</name>
</gene>
<proteinExistence type="predicted"/>
<organism evidence="2 3">
    <name type="scientific">Pleurodeles waltl</name>
    <name type="common">Iberian ribbed newt</name>
    <dbReference type="NCBI Taxonomy" id="8319"/>
    <lineage>
        <taxon>Eukaryota</taxon>
        <taxon>Metazoa</taxon>
        <taxon>Chordata</taxon>
        <taxon>Craniata</taxon>
        <taxon>Vertebrata</taxon>
        <taxon>Euteleostomi</taxon>
        <taxon>Amphibia</taxon>
        <taxon>Batrachia</taxon>
        <taxon>Caudata</taxon>
        <taxon>Salamandroidea</taxon>
        <taxon>Salamandridae</taxon>
        <taxon>Pleurodelinae</taxon>
        <taxon>Pleurodeles</taxon>
    </lineage>
</organism>
<reference evidence="2" key="1">
    <citation type="journal article" date="2022" name="bioRxiv">
        <title>Sequencing and chromosome-scale assembly of the giantPleurodeles waltlgenome.</title>
        <authorList>
            <person name="Brown T."/>
            <person name="Elewa A."/>
            <person name="Iarovenko S."/>
            <person name="Subramanian E."/>
            <person name="Araus A.J."/>
            <person name="Petzold A."/>
            <person name="Susuki M."/>
            <person name="Suzuki K.-i.T."/>
            <person name="Hayashi T."/>
            <person name="Toyoda A."/>
            <person name="Oliveira C."/>
            <person name="Osipova E."/>
            <person name="Leigh N.D."/>
            <person name="Simon A."/>
            <person name="Yun M.H."/>
        </authorList>
    </citation>
    <scope>NUCLEOTIDE SEQUENCE</scope>
    <source>
        <strain evidence="2">20211129_DDA</strain>
        <tissue evidence="2">Liver</tissue>
    </source>
</reference>
<evidence type="ECO:0000313" key="3">
    <source>
        <dbReference type="Proteomes" id="UP001066276"/>
    </source>
</evidence>
<keyword evidence="3" id="KW-1185">Reference proteome</keyword>